<keyword evidence="1" id="KW-0812">Transmembrane</keyword>
<reference evidence="2" key="1">
    <citation type="journal article" date="2023" name="Mol. Phylogenet. Evol.">
        <title>Genome-scale phylogeny and comparative genomics of the fungal order Sordariales.</title>
        <authorList>
            <person name="Hensen N."/>
            <person name="Bonometti L."/>
            <person name="Westerberg I."/>
            <person name="Brannstrom I.O."/>
            <person name="Guillou S."/>
            <person name="Cros-Aarteil S."/>
            <person name="Calhoun S."/>
            <person name="Haridas S."/>
            <person name="Kuo A."/>
            <person name="Mondo S."/>
            <person name="Pangilinan J."/>
            <person name="Riley R."/>
            <person name="LaButti K."/>
            <person name="Andreopoulos B."/>
            <person name="Lipzen A."/>
            <person name="Chen C."/>
            <person name="Yan M."/>
            <person name="Daum C."/>
            <person name="Ng V."/>
            <person name="Clum A."/>
            <person name="Steindorff A."/>
            <person name="Ohm R.A."/>
            <person name="Martin F."/>
            <person name="Silar P."/>
            <person name="Natvig D.O."/>
            <person name="Lalanne C."/>
            <person name="Gautier V."/>
            <person name="Ament-Velasquez S.L."/>
            <person name="Kruys A."/>
            <person name="Hutchinson M.I."/>
            <person name="Powell A.J."/>
            <person name="Barry K."/>
            <person name="Miller A.N."/>
            <person name="Grigoriev I.V."/>
            <person name="Debuchy R."/>
            <person name="Gladieux P."/>
            <person name="Hiltunen Thoren M."/>
            <person name="Johannesson H."/>
        </authorList>
    </citation>
    <scope>NUCLEOTIDE SEQUENCE</scope>
    <source>
        <strain evidence="2">PSN243</strain>
    </source>
</reference>
<accession>A0AAV9GFT0</accession>
<dbReference type="EMBL" id="MU865953">
    <property type="protein sequence ID" value="KAK4447009.1"/>
    <property type="molecule type" value="Genomic_DNA"/>
</dbReference>
<keyword evidence="1" id="KW-1133">Transmembrane helix</keyword>
<feature type="transmembrane region" description="Helical" evidence="1">
    <location>
        <begin position="50"/>
        <end position="71"/>
    </location>
</feature>
<reference evidence="2" key="2">
    <citation type="submission" date="2023-05" db="EMBL/GenBank/DDBJ databases">
        <authorList>
            <consortium name="Lawrence Berkeley National Laboratory"/>
            <person name="Steindorff A."/>
            <person name="Hensen N."/>
            <person name="Bonometti L."/>
            <person name="Westerberg I."/>
            <person name="Brannstrom I.O."/>
            <person name="Guillou S."/>
            <person name="Cros-Aarteil S."/>
            <person name="Calhoun S."/>
            <person name="Haridas S."/>
            <person name="Kuo A."/>
            <person name="Mondo S."/>
            <person name="Pangilinan J."/>
            <person name="Riley R."/>
            <person name="Labutti K."/>
            <person name="Andreopoulos B."/>
            <person name="Lipzen A."/>
            <person name="Chen C."/>
            <person name="Yanf M."/>
            <person name="Daum C."/>
            <person name="Ng V."/>
            <person name="Clum A."/>
            <person name="Ohm R."/>
            <person name="Martin F."/>
            <person name="Silar P."/>
            <person name="Natvig D."/>
            <person name="Lalanne C."/>
            <person name="Gautier V."/>
            <person name="Ament-Velasquez S.L."/>
            <person name="Kruys A."/>
            <person name="Hutchinson M.I."/>
            <person name="Powell A.J."/>
            <person name="Barry K."/>
            <person name="Miller A.N."/>
            <person name="Grigoriev I.V."/>
            <person name="Debuchy R."/>
            <person name="Gladieux P."/>
            <person name="Thoren M.H."/>
            <person name="Johannesson H."/>
        </authorList>
    </citation>
    <scope>NUCLEOTIDE SEQUENCE</scope>
    <source>
        <strain evidence="2">PSN243</strain>
    </source>
</reference>
<name>A0AAV9GFT0_9PEZI</name>
<dbReference type="Proteomes" id="UP001321760">
    <property type="component" value="Unassembled WGS sequence"/>
</dbReference>
<gene>
    <name evidence="2" type="ORF">QBC34DRAFT_382814</name>
</gene>
<keyword evidence="1" id="KW-0472">Membrane</keyword>
<feature type="transmembrane region" description="Helical" evidence="1">
    <location>
        <begin position="101"/>
        <end position="124"/>
    </location>
</feature>
<evidence type="ECO:0000256" key="1">
    <source>
        <dbReference type="SAM" id="Phobius"/>
    </source>
</evidence>
<feature type="transmembrane region" description="Helical" evidence="1">
    <location>
        <begin position="12"/>
        <end position="29"/>
    </location>
</feature>
<protein>
    <submittedName>
        <fullName evidence="2">Uncharacterized protein</fullName>
    </submittedName>
</protein>
<evidence type="ECO:0000313" key="2">
    <source>
        <dbReference type="EMBL" id="KAK4447009.1"/>
    </source>
</evidence>
<sequence length="144" mass="14954">MAKFNGIPDAIPAYIICPIMIFGSVWGMIQVRKAIKGLKAPGRGATGLAALVDLLQAGLALCAGIGSWYVIIHKDKGIIGNNDTTDALSYLGHPTSSGAQLATIAVIVLSVVAAVHFASAMVACTECGTIARHRQRNPPTETKA</sequence>
<keyword evidence="3" id="KW-1185">Reference proteome</keyword>
<proteinExistence type="predicted"/>
<evidence type="ECO:0000313" key="3">
    <source>
        <dbReference type="Proteomes" id="UP001321760"/>
    </source>
</evidence>
<organism evidence="2 3">
    <name type="scientific">Podospora aff. communis PSN243</name>
    <dbReference type="NCBI Taxonomy" id="3040156"/>
    <lineage>
        <taxon>Eukaryota</taxon>
        <taxon>Fungi</taxon>
        <taxon>Dikarya</taxon>
        <taxon>Ascomycota</taxon>
        <taxon>Pezizomycotina</taxon>
        <taxon>Sordariomycetes</taxon>
        <taxon>Sordariomycetidae</taxon>
        <taxon>Sordariales</taxon>
        <taxon>Podosporaceae</taxon>
        <taxon>Podospora</taxon>
    </lineage>
</organism>
<comment type="caution">
    <text evidence="2">The sequence shown here is derived from an EMBL/GenBank/DDBJ whole genome shotgun (WGS) entry which is preliminary data.</text>
</comment>
<dbReference type="AlphaFoldDB" id="A0AAV9GFT0"/>